<dbReference type="CDD" id="cd14066">
    <property type="entry name" value="STKc_IRAK"/>
    <property type="match status" value="1"/>
</dbReference>
<dbReference type="PANTHER" id="PTHR47976:SF66">
    <property type="entry name" value="G-TYPE LECTIN S-RECEPTOR-LIKE SERINE_THREONINE-PROTEIN KINASE SD2-5"/>
    <property type="match status" value="1"/>
</dbReference>
<evidence type="ECO:0000256" key="18">
    <source>
        <dbReference type="ARBA" id="ARBA00048679"/>
    </source>
</evidence>
<evidence type="ECO:0000256" key="7">
    <source>
        <dbReference type="ARBA" id="ARBA00022729"/>
    </source>
</evidence>
<dbReference type="InterPro" id="IPR024171">
    <property type="entry name" value="SRK-like_kinase"/>
</dbReference>
<comment type="catalytic activity">
    <reaction evidence="17 19">
        <text>L-threonyl-[protein] + ATP = O-phospho-L-threonyl-[protein] + ADP + H(+)</text>
        <dbReference type="Rhea" id="RHEA:46608"/>
        <dbReference type="Rhea" id="RHEA-COMP:11060"/>
        <dbReference type="Rhea" id="RHEA-COMP:11605"/>
        <dbReference type="ChEBI" id="CHEBI:15378"/>
        <dbReference type="ChEBI" id="CHEBI:30013"/>
        <dbReference type="ChEBI" id="CHEBI:30616"/>
        <dbReference type="ChEBI" id="CHEBI:61977"/>
        <dbReference type="ChEBI" id="CHEBI:456216"/>
        <dbReference type="EC" id="2.7.11.1"/>
    </reaction>
</comment>
<dbReference type="Proteomes" id="UP000541444">
    <property type="component" value="Unassembled WGS sequence"/>
</dbReference>
<evidence type="ECO:0000256" key="4">
    <source>
        <dbReference type="ARBA" id="ARBA00022553"/>
    </source>
</evidence>
<keyword evidence="11 19" id="KW-0067">ATP-binding</keyword>
<dbReference type="InterPro" id="IPR001480">
    <property type="entry name" value="Bulb-type_lectin_dom"/>
</dbReference>
<dbReference type="InterPro" id="IPR017441">
    <property type="entry name" value="Protein_kinase_ATP_BS"/>
</dbReference>
<reference evidence="24 25" key="1">
    <citation type="journal article" date="2020" name="IScience">
        <title>Genome Sequencing of the Endangered Kingdonia uniflora (Circaeasteraceae, Ranunculales) Reveals Potential Mechanisms of Evolutionary Specialization.</title>
        <authorList>
            <person name="Sun Y."/>
            <person name="Deng T."/>
            <person name="Zhang A."/>
            <person name="Moore M.J."/>
            <person name="Landis J.B."/>
            <person name="Lin N."/>
            <person name="Zhang H."/>
            <person name="Zhang X."/>
            <person name="Huang J."/>
            <person name="Zhang X."/>
            <person name="Sun H."/>
            <person name="Wang H."/>
        </authorList>
    </citation>
    <scope>NUCLEOTIDE SEQUENCE [LARGE SCALE GENOMIC DNA]</scope>
    <source>
        <strain evidence="24">TB1705</strain>
        <tissue evidence="24">Leaf</tissue>
    </source>
</reference>
<keyword evidence="2 19" id="KW-0723">Serine/threonine-protein kinase</keyword>
<keyword evidence="9 19" id="KW-0547">Nucleotide-binding</keyword>
<comment type="caution">
    <text evidence="24">The sequence shown here is derived from an EMBL/GenBank/DDBJ whole genome shotgun (WGS) entry which is preliminary data.</text>
</comment>
<dbReference type="PANTHER" id="PTHR47976">
    <property type="entry name" value="G-TYPE LECTIN S-RECEPTOR-LIKE SERINE/THREONINE-PROTEIN KINASE SD2-5"/>
    <property type="match status" value="1"/>
</dbReference>
<keyword evidence="8" id="KW-0430">Lectin</keyword>
<evidence type="ECO:0000313" key="25">
    <source>
        <dbReference type="Proteomes" id="UP000541444"/>
    </source>
</evidence>
<keyword evidence="7" id="KW-0732">Signal</keyword>
<accession>A0A7J7P1M4</accession>
<gene>
    <name evidence="24" type="ORF">GIB67_027030</name>
</gene>
<evidence type="ECO:0000256" key="20">
    <source>
        <dbReference type="PROSITE-ProRule" id="PRU10141"/>
    </source>
</evidence>
<dbReference type="InterPro" id="IPR036426">
    <property type="entry name" value="Bulb-type_lectin_dom_sf"/>
</dbReference>
<evidence type="ECO:0000259" key="23">
    <source>
        <dbReference type="PROSITE" id="PS50927"/>
    </source>
</evidence>
<evidence type="ECO:0000256" key="5">
    <source>
        <dbReference type="ARBA" id="ARBA00022679"/>
    </source>
</evidence>
<evidence type="ECO:0000256" key="21">
    <source>
        <dbReference type="SAM" id="Phobius"/>
    </source>
</evidence>
<dbReference type="InterPro" id="IPR011009">
    <property type="entry name" value="Kinase-like_dom_sf"/>
</dbReference>
<dbReference type="GO" id="GO:0004674">
    <property type="term" value="F:protein serine/threonine kinase activity"/>
    <property type="evidence" value="ECO:0007669"/>
    <property type="project" value="UniProtKB-KW"/>
</dbReference>
<keyword evidence="25" id="KW-1185">Reference proteome</keyword>
<dbReference type="FunFam" id="1.10.510.10:FF:000248">
    <property type="entry name" value="S-receptor-like kinase 5"/>
    <property type="match status" value="1"/>
</dbReference>
<keyword evidence="6 21" id="KW-0812">Transmembrane</keyword>
<keyword evidence="12 21" id="KW-1133">Transmembrane helix</keyword>
<evidence type="ECO:0000256" key="19">
    <source>
        <dbReference type="PIRNR" id="PIRNR000641"/>
    </source>
</evidence>
<dbReference type="EMBL" id="JACGCM010000347">
    <property type="protein sequence ID" value="KAF6173335.1"/>
    <property type="molecule type" value="Genomic_DNA"/>
</dbReference>
<name>A0A7J7P1M4_9MAGN</name>
<dbReference type="Pfam" id="PF00069">
    <property type="entry name" value="Pkinase"/>
    <property type="match status" value="1"/>
</dbReference>
<dbReference type="SUPFAM" id="SSF51110">
    <property type="entry name" value="alpha-D-mannose-specific plant lectins"/>
    <property type="match status" value="1"/>
</dbReference>
<evidence type="ECO:0000256" key="1">
    <source>
        <dbReference type="ARBA" id="ARBA00004479"/>
    </source>
</evidence>
<comment type="subcellular location">
    <subcellularLocation>
        <location evidence="1">Membrane</location>
        <topology evidence="1">Single-pass type I membrane protein</topology>
    </subcellularLocation>
</comment>
<comment type="catalytic activity">
    <reaction evidence="18 19">
        <text>L-seryl-[protein] + ATP = O-phospho-L-seryl-[protein] + ADP + H(+)</text>
        <dbReference type="Rhea" id="RHEA:17989"/>
        <dbReference type="Rhea" id="RHEA-COMP:9863"/>
        <dbReference type="Rhea" id="RHEA-COMP:11604"/>
        <dbReference type="ChEBI" id="CHEBI:15378"/>
        <dbReference type="ChEBI" id="CHEBI:29999"/>
        <dbReference type="ChEBI" id="CHEBI:30616"/>
        <dbReference type="ChEBI" id="CHEBI:83421"/>
        <dbReference type="ChEBI" id="CHEBI:456216"/>
        <dbReference type="EC" id="2.7.11.1"/>
    </reaction>
</comment>
<evidence type="ECO:0000256" key="3">
    <source>
        <dbReference type="ARBA" id="ARBA00022536"/>
    </source>
</evidence>
<organism evidence="24 25">
    <name type="scientific">Kingdonia uniflora</name>
    <dbReference type="NCBI Taxonomy" id="39325"/>
    <lineage>
        <taxon>Eukaryota</taxon>
        <taxon>Viridiplantae</taxon>
        <taxon>Streptophyta</taxon>
        <taxon>Embryophyta</taxon>
        <taxon>Tracheophyta</taxon>
        <taxon>Spermatophyta</taxon>
        <taxon>Magnoliopsida</taxon>
        <taxon>Ranunculales</taxon>
        <taxon>Circaeasteraceae</taxon>
        <taxon>Kingdonia</taxon>
    </lineage>
</organism>
<dbReference type="Gene3D" id="3.30.200.20">
    <property type="entry name" value="Phosphorylase Kinase, domain 1"/>
    <property type="match status" value="1"/>
</dbReference>
<dbReference type="PROSITE" id="PS00107">
    <property type="entry name" value="PROTEIN_KINASE_ATP"/>
    <property type="match status" value="1"/>
</dbReference>
<evidence type="ECO:0000256" key="9">
    <source>
        <dbReference type="ARBA" id="ARBA00022741"/>
    </source>
</evidence>
<feature type="transmembrane region" description="Helical" evidence="21">
    <location>
        <begin position="7"/>
        <end position="26"/>
    </location>
</feature>
<dbReference type="PROSITE" id="PS00108">
    <property type="entry name" value="PROTEIN_KINASE_ST"/>
    <property type="match status" value="1"/>
</dbReference>
<comment type="similarity">
    <text evidence="19">Belongs to the protein kinase superfamily. Ser/Thr protein kinase family.</text>
</comment>
<keyword evidence="3" id="KW-0245">EGF-like domain</keyword>
<keyword evidence="5 19" id="KW-0808">Transferase</keyword>
<dbReference type="Gene3D" id="1.10.510.10">
    <property type="entry name" value="Transferase(Phosphotransferase) domain 1"/>
    <property type="match status" value="1"/>
</dbReference>
<dbReference type="GO" id="GO:0005524">
    <property type="term" value="F:ATP binding"/>
    <property type="evidence" value="ECO:0007669"/>
    <property type="project" value="UniProtKB-UniRule"/>
</dbReference>
<evidence type="ECO:0000256" key="12">
    <source>
        <dbReference type="ARBA" id="ARBA00022989"/>
    </source>
</evidence>
<dbReference type="InterPro" id="IPR051343">
    <property type="entry name" value="G-type_lectin_kinases/EP1-like"/>
</dbReference>
<dbReference type="InterPro" id="IPR008271">
    <property type="entry name" value="Ser/Thr_kinase_AS"/>
</dbReference>
<dbReference type="EC" id="2.7.11.1" evidence="19"/>
<keyword evidence="14" id="KW-1015">Disulfide bond</keyword>
<evidence type="ECO:0000259" key="22">
    <source>
        <dbReference type="PROSITE" id="PS50011"/>
    </source>
</evidence>
<dbReference type="SMART" id="SM00220">
    <property type="entry name" value="S_TKc"/>
    <property type="match status" value="1"/>
</dbReference>
<evidence type="ECO:0000256" key="14">
    <source>
        <dbReference type="ARBA" id="ARBA00023157"/>
    </source>
</evidence>
<dbReference type="PROSITE" id="PS50011">
    <property type="entry name" value="PROTEIN_KINASE_DOM"/>
    <property type="match status" value="1"/>
</dbReference>
<evidence type="ECO:0000256" key="15">
    <source>
        <dbReference type="ARBA" id="ARBA00023170"/>
    </source>
</evidence>
<dbReference type="FunFam" id="3.30.200.20:FF:000178">
    <property type="entry name" value="serine/threonine-protein kinase PBS1-like"/>
    <property type="match status" value="1"/>
</dbReference>
<feature type="domain" description="Protein kinase" evidence="22">
    <location>
        <begin position="525"/>
        <end position="798"/>
    </location>
</feature>
<dbReference type="OrthoDB" id="4062651at2759"/>
<dbReference type="Gene3D" id="2.90.10.10">
    <property type="entry name" value="Bulb-type lectin domain"/>
    <property type="match status" value="1"/>
</dbReference>
<dbReference type="Pfam" id="PF01453">
    <property type="entry name" value="B_lectin"/>
    <property type="match status" value="1"/>
</dbReference>
<dbReference type="PROSITE" id="PS50927">
    <property type="entry name" value="BULB_LECTIN"/>
    <property type="match status" value="1"/>
</dbReference>
<evidence type="ECO:0000256" key="6">
    <source>
        <dbReference type="ARBA" id="ARBA00022692"/>
    </source>
</evidence>
<keyword evidence="15" id="KW-0675">Receptor</keyword>
<proteinExistence type="inferred from homology"/>
<feature type="transmembrane region" description="Helical" evidence="21">
    <location>
        <begin position="468"/>
        <end position="492"/>
    </location>
</feature>
<evidence type="ECO:0000256" key="10">
    <source>
        <dbReference type="ARBA" id="ARBA00022777"/>
    </source>
</evidence>
<dbReference type="GO" id="GO:0016020">
    <property type="term" value="C:membrane"/>
    <property type="evidence" value="ECO:0007669"/>
    <property type="project" value="UniProtKB-SubCell"/>
</dbReference>
<evidence type="ECO:0000256" key="11">
    <source>
        <dbReference type="ARBA" id="ARBA00022840"/>
    </source>
</evidence>
<dbReference type="CDD" id="cd00028">
    <property type="entry name" value="B_lectin"/>
    <property type="match status" value="1"/>
</dbReference>
<dbReference type="AlphaFoldDB" id="A0A7J7P1M4"/>
<evidence type="ECO:0000256" key="2">
    <source>
        <dbReference type="ARBA" id="ARBA00022527"/>
    </source>
</evidence>
<evidence type="ECO:0000256" key="8">
    <source>
        <dbReference type="ARBA" id="ARBA00022734"/>
    </source>
</evidence>
<evidence type="ECO:0000313" key="24">
    <source>
        <dbReference type="EMBL" id="KAF6173335.1"/>
    </source>
</evidence>
<keyword evidence="13 21" id="KW-0472">Membrane</keyword>
<keyword evidence="16" id="KW-0325">Glycoprotein</keyword>
<evidence type="ECO:0000256" key="17">
    <source>
        <dbReference type="ARBA" id="ARBA00047899"/>
    </source>
</evidence>
<protein>
    <recommendedName>
        <fullName evidence="19">Receptor-like serine/threonine-protein kinase</fullName>
        <ecNumber evidence="19">2.7.11.1</ecNumber>
    </recommendedName>
</protein>
<feature type="binding site" evidence="20">
    <location>
        <position position="553"/>
    </location>
    <ligand>
        <name>ATP</name>
        <dbReference type="ChEBI" id="CHEBI:30616"/>
    </ligand>
</feature>
<dbReference type="PIRSF" id="PIRSF000641">
    <property type="entry name" value="SRK"/>
    <property type="match status" value="1"/>
</dbReference>
<dbReference type="GO" id="GO:0030246">
    <property type="term" value="F:carbohydrate binding"/>
    <property type="evidence" value="ECO:0007669"/>
    <property type="project" value="UniProtKB-KW"/>
</dbReference>
<feature type="domain" description="Bulb-type lectin" evidence="23">
    <location>
        <begin position="57"/>
        <end position="184"/>
    </location>
</feature>
<keyword evidence="10 19" id="KW-0418">Kinase</keyword>
<keyword evidence="4" id="KW-0597">Phosphoprotein</keyword>
<dbReference type="SUPFAM" id="SSF56112">
    <property type="entry name" value="Protein kinase-like (PK-like)"/>
    <property type="match status" value="1"/>
</dbReference>
<evidence type="ECO:0000256" key="16">
    <source>
        <dbReference type="ARBA" id="ARBA00023180"/>
    </source>
</evidence>
<sequence length="826" mass="93473">MKKLIRITFVVIYSHCLLVMMVVASFRQNWSSYIPVNVSTFWENNDSHFPHKVYFNDDSVARLILLSGDKDPLIIYVSRAFGFGFFCNYAAVKSCYLSIMIVSHSSHRDDPPQVVWSANRNNPVSENATLKFSSDGDMILADGDGAAVWSAKTAGMSIDGIKIHKNGNFVLLDLTNGTIWQSFDHPTDTLLMGQILREEQRITSRVSPTNLSHGVFYLSIYFNSISAFVEGDKPTRYLSITPYINFYALRFVILNDVNITFYMESYNQTIQAPYQIPSTGNKGFLRLDIDGGLRIYTWDWQTGLKVNYVFSNEGSECQFPLKCGKYGVCKDGQCSCPRGVNTNGIKYFTPTNAQFPTMGCSPILASPSPSNQYHLVSFGHLSYFSYFDRRAAVPESYNEDGCKQACSLNPSCKAVFFKYLDSSASNGYCYMPTDVLSMIEYPTMPYNGYNTSSYLKVPQTSPSTSKTLVVRVSITFAIMLLILSVICSVFWWKRKDFASKKISSFELNSNVLVKFSYHDLCLATEFFSEKLGRGGFGAVFKGVLKDGTVVAVKRLDSTDQGAKEFSAEVDTVGNIHHINLVRLIGFCAEKSHRLLIYDYMSNGSLEKWIFDESRQSDFDWTTRHRILLDIAKGLQYLHEECRQQIVHLDVKPQNILLDDNFDAKLSDFGLSKLIGRDESQVVTCIRGTLGYIAPEWQHSRITVKADIYSYGVVLLEVVSGRKNLDYSRPMSDVHLLKLLERKVEEDRLLDIIDFESEDLQCHEEEIVRMIKLGIWCLNVDHTKRPSMSTVVKVLEGCMELETDFGYKFSDVIPPQTVPSTSVCLCV</sequence>
<evidence type="ECO:0000256" key="13">
    <source>
        <dbReference type="ARBA" id="ARBA00023136"/>
    </source>
</evidence>
<dbReference type="InterPro" id="IPR000719">
    <property type="entry name" value="Prot_kinase_dom"/>
</dbReference>
<dbReference type="SMART" id="SM00108">
    <property type="entry name" value="B_lectin"/>
    <property type="match status" value="1"/>
</dbReference>